<reference evidence="2" key="1">
    <citation type="submission" date="2021-01" db="EMBL/GenBank/DDBJ databases">
        <title>Whole genome shotgun sequence of Virgisporangium aurantiacum NBRC 16421.</title>
        <authorList>
            <person name="Komaki H."/>
            <person name="Tamura T."/>
        </authorList>
    </citation>
    <scope>NUCLEOTIDE SEQUENCE</scope>
    <source>
        <strain evidence="2">NBRC 16421</strain>
    </source>
</reference>
<sequence>MRMGSRWLGIVVDSSDPARLARWWAEVLGYHVTFEDPGLVSIAGDDKTHPGIAFVSVPEAKAGKNRLHLDLEPDDQPAEIERLVDMGARHVDIGQPADRGWTVLADPEGNEFCVLRGGKTP</sequence>
<protein>
    <recommendedName>
        <fullName evidence="1">VOC domain-containing protein</fullName>
    </recommendedName>
</protein>
<keyword evidence="3" id="KW-1185">Reference proteome</keyword>
<accession>A0A8J3ZGW4</accession>
<dbReference type="PANTHER" id="PTHR35908">
    <property type="entry name" value="HYPOTHETICAL FUSION PROTEIN"/>
    <property type="match status" value="1"/>
</dbReference>
<dbReference type="PANTHER" id="PTHR35908:SF1">
    <property type="entry name" value="CONSERVED PROTEIN"/>
    <property type="match status" value="1"/>
</dbReference>
<name>A0A8J3ZGW4_9ACTN</name>
<comment type="caution">
    <text evidence="2">The sequence shown here is derived from an EMBL/GenBank/DDBJ whole genome shotgun (WGS) entry which is preliminary data.</text>
</comment>
<dbReference type="InterPro" id="IPR037523">
    <property type="entry name" value="VOC_core"/>
</dbReference>
<evidence type="ECO:0000259" key="1">
    <source>
        <dbReference type="PROSITE" id="PS51819"/>
    </source>
</evidence>
<proteinExistence type="predicted"/>
<dbReference type="CDD" id="cd06587">
    <property type="entry name" value="VOC"/>
    <property type="match status" value="1"/>
</dbReference>
<dbReference type="AlphaFoldDB" id="A0A8J3ZGW4"/>
<dbReference type="Pfam" id="PF18029">
    <property type="entry name" value="Glyoxalase_6"/>
    <property type="match status" value="1"/>
</dbReference>
<dbReference type="Gene3D" id="3.10.180.10">
    <property type="entry name" value="2,3-Dihydroxybiphenyl 1,2-Dioxygenase, domain 1"/>
    <property type="match status" value="1"/>
</dbReference>
<dbReference type="SUPFAM" id="SSF54593">
    <property type="entry name" value="Glyoxalase/Bleomycin resistance protein/Dihydroxybiphenyl dioxygenase"/>
    <property type="match status" value="1"/>
</dbReference>
<dbReference type="EMBL" id="BOPG01000065">
    <property type="protein sequence ID" value="GIJ61370.1"/>
    <property type="molecule type" value="Genomic_DNA"/>
</dbReference>
<dbReference type="InterPro" id="IPR029068">
    <property type="entry name" value="Glyas_Bleomycin-R_OHBP_Dase"/>
</dbReference>
<feature type="domain" description="VOC" evidence="1">
    <location>
        <begin position="6"/>
        <end position="117"/>
    </location>
</feature>
<dbReference type="Proteomes" id="UP000612585">
    <property type="component" value="Unassembled WGS sequence"/>
</dbReference>
<dbReference type="PROSITE" id="PS51819">
    <property type="entry name" value="VOC"/>
    <property type="match status" value="1"/>
</dbReference>
<organism evidence="2 3">
    <name type="scientific">Virgisporangium aurantiacum</name>
    <dbReference type="NCBI Taxonomy" id="175570"/>
    <lineage>
        <taxon>Bacteria</taxon>
        <taxon>Bacillati</taxon>
        <taxon>Actinomycetota</taxon>
        <taxon>Actinomycetes</taxon>
        <taxon>Micromonosporales</taxon>
        <taxon>Micromonosporaceae</taxon>
        <taxon>Virgisporangium</taxon>
    </lineage>
</organism>
<evidence type="ECO:0000313" key="2">
    <source>
        <dbReference type="EMBL" id="GIJ61370.1"/>
    </source>
</evidence>
<dbReference type="InterPro" id="IPR041581">
    <property type="entry name" value="Glyoxalase_6"/>
</dbReference>
<gene>
    <name evidence="2" type="ORF">Vau01_088860</name>
</gene>
<evidence type="ECO:0000313" key="3">
    <source>
        <dbReference type="Proteomes" id="UP000612585"/>
    </source>
</evidence>